<comment type="similarity">
    <text evidence="1">Belongs to the aldehyde dehydrogenase family.</text>
</comment>
<dbReference type="FunFam" id="3.40.309.10:FF:000009">
    <property type="entry name" value="Aldehyde dehydrogenase A"/>
    <property type="match status" value="1"/>
</dbReference>
<dbReference type="Gene3D" id="3.40.309.10">
    <property type="entry name" value="Aldehyde Dehydrogenase, Chain A, domain 2"/>
    <property type="match status" value="1"/>
</dbReference>
<dbReference type="AlphaFoldDB" id="A0A1G9UCC1"/>
<dbReference type="InterPro" id="IPR015590">
    <property type="entry name" value="Aldehyde_DH_dom"/>
</dbReference>
<name>A0A1G9UCC1_9EURY</name>
<evidence type="ECO:0000313" key="6">
    <source>
        <dbReference type="Proteomes" id="UP000199370"/>
    </source>
</evidence>
<dbReference type="InterPro" id="IPR016161">
    <property type="entry name" value="Ald_DH/histidinol_DH"/>
</dbReference>
<gene>
    <name evidence="5" type="ORF">SAMN05192554_10453</name>
</gene>
<evidence type="ECO:0000256" key="2">
    <source>
        <dbReference type="ARBA" id="ARBA00011881"/>
    </source>
</evidence>
<evidence type="ECO:0000256" key="3">
    <source>
        <dbReference type="ARBA" id="ARBA00023002"/>
    </source>
</evidence>
<evidence type="ECO:0000256" key="1">
    <source>
        <dbReference type="ARBA" id="ARBA00009986"/>
    </source>
</evidence>
<comment type="subunit">
    <text evidence="2">Homotetramer.</text>
</comment>
<dbReference type="EMBL" id="FNIA01000004">
    <property type="protein sequence ID" value="SDM57559.1"/>
    <property type="molecule type" value="Genomic_DNA"/>
</dbReference>
<dbReference type="FunFam" id="3.40.605.10:FF:000007">
    <property type="entry name" value="NAD/NADP-dependent betaine aldehyde dehydrogenase"/>
    <property type="match status" value="1"/>
</dbReference>
<dbReference type="Pfam" id="PF00171">
    <property type="entry name" value="Aldedh"/>
    <property type="match status" value="1"/>
</dbReference>
<organism evidence="5 6">
    <name type="scientific">Haloarchaeobius iranensis</name>
    <dbReference type="NCBI Taxonomy" id="996166"/>
    <lineage>
        <taxon>Archaea</taxon>
        <taxon>Methanobacteriati</taxon>
        <taxon>Methanobacteriota</taxon>
        <taxon>Stenosarchaea group</taxon>
        <taxon>Halobacteria</taxon>
        <taxon>Halobacteriales</taxon>
        <taxon>Halorubellaceae</taxon>
        <taxon>Haloarchaeobius</taxon>
    </lineage>
</organism>
<dbReference type="SUPFAM" id="SSF53720">
    <property type="entry name" value="ALDH-like"/>
    <property type="match status" value="1"/>
</dbReference>
<dbReference type="InterPro" id="IPR016163">
    <property type="entry name" value="Ald_DH_C"/>
</dbReference>
<dbReference type="NCBIfam" id="NF006916">
    <property type="entry name" value="PRK09407.1"/>
    <property type="match status" value="1"/>
</dbReference>
<dbReference type="RefSeq" id="WP_089731832.1">
    <property type="nucleotide sequence ID" value="NZ_FNIA01000004.1"/>
</dbReference>
<sequence>MTDLLDDDALPATLSRDRFERLDGLVTTADGGRDRRAVLETFTGETAATVTECEPADVEYAVERAAAARERWADRAPEERAAVVKRLHDIVLDRQDELLDLAQLESGKSRAHAFEEVLDVAMTSRYYGSRAPEMLATERRDAAVPFLSSKAEVVHHPVGVVGIIAPWNYPITLAISDALPALLAGNAVVLKPAETTPYTALALVELLREAGLPHDLVQVVTGDGAELGPALVDNVDYVSFTGSTATGREVAAAAGRNLVDCSLELGGKNSVVVLDDADLDDAVEGAVGACFTNAGQLCIGTERVLVDESLYDAFLSRFVAAVSDLSLGASYEYGVDVGSLASGDQLETVEAHVADARERGATVHVGGDHRPDIGPYFFEPTVLTGLPHDARAACEETFGPVVSVAPVAGEREAIDRANDTDYGLNASVWTTNRDRGRAVAREIDCGTVTINGGYLETWAAVDAPMGGRKDSGLGRRHGTEGLMRYTESQTIAARNYPVVPPIGIESEWYARALSASLRLWRKLPFLR</sequence>
<dbReference type="STRING" id="996166.SAMN05192554_10453"/>
<protein>
    <submittedName>
        <fullName evidence="5">Succinate-semialdehyde dehydrogenase / glutarate-semialdehyde dehydrogenase</fullName>
    </submittedName>
</protein>
<keyword evidence="3" id="KW-0560">Oxidoreductase</keyword>
<accession>A0A1G9UCC1</accession>
<proteinExistence type="inferred from homology"/>
<keyword evidence="6" id="KW-1185">Reference proteome</keyword>
<dbReference type="PANTHER" id="PTHR11699">
    <property type="entry name" value="ALDEHYDE DEHYDROGENASE-RELATED"/>
    <property type="match status" value="1"/>
</dbReference>
<dbReference type="OrthoDB" id="6342at2157"/>
<dbReference type="Gene3D" id="3.40.605.10">
    <property type="entry name" value="Aldehyde Dehydrogenase, Chain A, domain 1"/>
    <property type="match status" value="1"/>
</dbReference>
<feature type="domain" description="Aldehyde dehydrogenase" evidence="4">
    <location>
        <begin position="35"/>
        <end position="491"/>
    </location>
</feature>
<evidence type="ECO:0000313" key="5">
    <source>
        <dbReference type="EMBL" id="SDM57559.1"/>
    </source>
</evidence>
<dbReference type="GO" id="GO:0016620">
    <property type="term" value="F:oxidoreductase activity, acting on the aldehyde or oxo group of donors, NAD or NADP as acceptor"/>
    <property type="evidence" value="ECO:0007669"/>
    <property type="project" value="InterPro"/>
</dbReference>
<dbReference type="InterPro" id="IPR016162">
    <property type="entry name" value="Ald_DH_N"/>
</dbReference>
<reference evidence="5 6" key="1">
    <citation type="submission" date="2016-10" db="EMBL/GenBank/DDBJ databases">
        <authorList>
            <person name="de Groot N.N."/>
        </authorList>
    </citation>
    <scope>NUCLEOTIDE SEQUENCE [LARGE SCALE GENOMIC DNA]</scope>
    <source>
        <strain evidence="6">EB21,IBRC-M 10013,KCTC 4048</strain>
    </source>
</reference>
<dbReference type="Proteomes" id="UP000199370">
    <property type="component" value="Unassembled WGS sequence"/>
</dbReference>
<evidence type="ECO:0000259" key="4">
    <source>
        <dbReference type="Pfam" id="PF00171"/>
    </source>
</evidence>